<protein>
    <submittedName>
        <fullName evidence="2">Uncharacterized protein</fullName>
    </submittedName>
</protein>
<dbReference type="Proteomes" id="UP000748308">
    <property type="component" value="Unassembled WGS sequence"/>
</dbReference>
<sequence>MPDYNHNHGAPALATGSLRPEEGSASTENTGQQPHQLPLPIHVSPAALTAEPDPRRWLQQAALAWTELNGPKMTVRWARDVAIIKPLLRLHGWDELTARWKAYINTDDLFFATKGWNIPTFSTCVDRFAGGKDRAAYIAMQQMRPIRDRLSGEIRGYRRGW</sequence>
<dbReference type="AlphaFoldDB" id="A0A937X9Q5"/>
<proteinExistence type="predicted"/>
<name>A0A937X9Q5_UNCEI</name>
<evidence type="ECO:0000313" key="3">
    <source>
        <dbReference type="Proteomes" id="UP000748308"/>
    </source>
</evidence>
<evidence type="ECO:0000256" key="1">
    <source>
        <dbReference type="SAM" id="MobiDB-lite"/>
    </source>
</evidence>
<gene>
    <name evidence="2" type="ORF">FJY75_10550</name>
</gene>
<reference evidence="2" key="1">
    <citation type="submission" date="2019-03" db="EMBL/GenBank/DDBJ databases">
        <title>Lake Tanganyika Metagenome-Assembled Genomes (MAGs).</title>
        <authorList>
            <person name="Tran P."/>
        </authorList>
    </citation>
    <scope>NUCLEOTIDE SEQUENCE</scope>
    <source>
        <strain evidence="2">M_DeepCast_400m_m2_100</strain>
    </source>
</reference>
<organism evidence="2 3">
    <name type="scientific">Eiseniibacteriota bacterium</name>
    <dbReference type="NCBI Taxonomy" id="2212470"/>
    <lineage>
        <taxon>Bacteria</taxon>
        <taxon>Candidatus Eiseniibacteriota</taxon>
    </lineage>
</organism>
<evidence type="ECO:0000313" key="2">
    <source>
        <dbReference type="EMBL" id="MBM3318276.1"/>
    </source>
</evidence>
<dbReference type="EMBL" id="VGIY01000310">
    <property type="protein sequence ID" value="MBM3318276.1"/>
    <property type="molecule type" value="Genomic_DNA"/>
</dbReference>
<feature type="region of interest" description="Disordered" evidence="1">
    <location>
        <begin position="1"/>
        <end position="38"/>
    </location>
</feature>
<feature type="compositionally biased region" description="Polar residues" evidence="1">
    <location>
        <begin position="24"/>
        <end position="35"/>
    </location>
</feature>
<accession>A0A937X9Q5</accession>
<comment type="caution">
    <text evidence="2">The sequence shown here is derived from an EMBL/GenBank/DDBJ whole genome shotgun (WGS) entry which is preliminary data.</text>
</comment>